<evidence type="ECO:0000259" key="6">
    <source>
        <dbReference type="Pfam" id="PF02776"/>
    </source>
</evidence>
<dbReference type="SUPFAM" id="SSF52467">
    <property type="entry name" value="DHS-like NAD/FAD-binding domain"/>
    <property type="match status" value="1"/>
</dbReference>
<dbReference type="GO" id="GO:0050660">
    <property type="term" value="F:flavin adenine dinucleotide binding"/>
    <property type="evidence" value="ECO:0007669"/>
    <property type="project" value="TreeGrafter"/>
</dbReference>
<dbReference type="GO" id="GO:0000287">
    <property type="term" value="F:magnesium ion binding"/>
    <property type="evidence" value="ECO:0007669"/>
    <property type="project" value="InterPro"/>
</dbReference>
<evidence type="ECO:0000259" key="5">
    <source>
        <dbReference type="Pfam" id="PF02775"/>
    </source>
</evidence>
<dbReference type="PANTHER" id="PTHR18968">
    <property type="entry name" value="THIAMINE PYROPHOSPHATE ENZYMES"/>
    <property type="match status" value="1"/>
</dbReference>
<feature type="domain" description="Thiamine pyrophosphate enzyme central" evidence="4">
    <location>
        <begin position="194"/>
        <end position="341"/>
    </location>
</feature>
<protein>
    <submittedName>
        <fullName evidence="8">Benzoylformate decarboxylase</fullName>
        <ecNumber evidence="8">4.1.1.7</ecNumber>
    </submittedName>
    <submittedName>
        <fullName evidence="7">Thiamine pyrophosphate-requiring enzyme</fullName>
    </submittedName>
</protein>
<keyword evidence="8" id="KW-0456">Lyase</keyword>
<dbReference type="GO" id="GO:0003984">
    <property type="term" value="F:acetolactate synthase activity"/>
    <property type="evidence" value="ECO:0007669"/>
    <property type="project" value="TreeGrafter"/>
</dbReference>
<dbReference type="Pfam" id="PF02775">
    <property type="entry name" value="TPP_enzyme_C"/>
    <property type="match status" value="1"/>
</dbReference>
<comment type="similarity">
    <text evidence="1 3">Belongs to the TPP enzyme family.</text>
</comment>
<dbReference type="Proteomes" id="UP001281130">
    <property type="component" value="Unassembled WGS sequence"/>
</dbReference>
<dbReference type="InterPro" id="IPR012001">
    <property type="entry name" value="Thiamin_PyroP_enz_TPP-bd_dom"/>
</dbReference>
<dbReference type="InterPro" id="IPR000399">
    <property type="entry name" value="TPP-bd_CS"/>
</dbReference>
<reference evidence="7 9" key="1">
    <citation type="submission" date="2014-03" db="EMBL/GenBank/DDBJ databases">
        <title>Complete genome sequence of the Radio-Resistant Rubrobacter radiotolerans RSPS-4.</title>
        <authorList>
            <person name="Egas C.C."/>
            <person name="Barroso C.C."/>
            <person name="Froufe H.J.C."/>
            <person name="Pacheco J.J."/>
            <person name="Albuquerque L.L."/>
            <person name="da Costa M.M.S."/>
        </authorList>
    </citation>
    <scope>NUCLEOTIDE SEQUENCE [LARGE SCALE GENOMIC DNA]</scope>
    <source>
        <strain evidence="7 9">RSPS-4</strain>
    </source>
</reference>
<dbReference type="Pfam" id="PF00205">
    <property type="entry name" value="TPP_enzyme_M"/>
    <property type="match status" value="1"/>
</dbReference>
<dbReference type="GO" id="GO:0030976">
    <property type="term" value="F:thiamine pyrophosphate binding"/>
    <property type="evidence" value="ECO:0007669"/>
    <property type="project" value="InterPro"/>
</dbReference>
<dbReference type="STRING" id="42256.RradSPS_0843"/>
<dbReference type="Gene3D" id="3.40.50.970">
    <property type="match status" value="2"/>
</dbReference>
<dbReference type="NCBIfam" id="NF005485">
    <property type="entry name" value="PRK07092.1"/>
    <property type="match status" value="1"/>
</dbReference>
<evidence type="ECO:0000256" key="3">
    <source>
        <dbReference type="RuleBase" id="RU362132"/>
    </source>
</evidence>
<dbReference type="InterPro" id="IPR045229">
    <property type="entry name" value="TPP_enz"/>
</dbReference>
<dbReference type="KEGG" id="rrd:RradSPS_0843"/>
<dbReference type="InterPro" id="IPR029035">
    <property type="entry name" value="DHS-like_NAD/FAD-binding_dom"/>
</dbReference>
<reference evidence="8" key="2">
    <citation type="submission" date="2023-11" db="EMBL/GenBank/DDBJ databases">
        <title>MicrobeMod: A computational toolkit for identifying prokaryotic methylation and restriction-modification with nanopore sequencing.</title>
        <authorList>
            <person name="Crits-Christoph A."/>
            <person name="Kang S.C."/>
            <person name="Lee H."/>
            <person name="Ostrov N."/>
        </authorList>
    </citation>
    <scope>NUCLEOTIDE SEQUENCE</scope>
    <source>
        <strain evidence="8">ATCC 51242</strain>
    </source>
</reference>
<dbReference type="OrthoDB" id="2443624at2"/>
<dbReference type="Pfam" id="PF02776">
    <property type="entry name" value="TPP_enzyme_N"/>
    <property type="match status" value="1"/>
</dbReference>
<gene>
    <name evidence="8" type="primary">mdlC</name>
    <name evidence="7" type="ORF">RradSPS_0843</name>
    <name evidence="8" type="ORF">SIL72_05775</name>
</gene>
<evidence type="ECO:0000313" key="7">
    <source>
        <dbReference type="EMBL" id="AHY46126.1"/>
    </source>
</evidence>
<dbReference type="InterPro" id="IPR029061">
    <property type="entry name" value="THDP-binding"/>
</dbReference>
<keyword evidence="9" id="KW-1185">Reference proteome</keyword>
<dbReference type="AlphaFoldDB" id="A0A023X1R2"/>
<dbReference type="PANTHER" id="PTHR18968:SF133">
    <property type="entry name" value="BENZOYLFORMATE DECARBOXYLASE"/>
    <property type="match status" value="1"/>
</dbReference>
<proteinExistence type="inferred from homology"/>
<dbReference type="RefSeq" id="WP_038680921.1">
    <property type="nucleotide sequence ID" value="NZ_CP007514.1"/>
</dbReference>
<dbReference type="EMBL" id="JAWXXX010000001">
    <property type="protein sequence ID" value="MDX5893536.1"/>
    <property type="molecule type" value="Genomic_DNA"/>
</dbReference>
<dbReference type="CDD" id="cd02002">
    <property type="entry name" value="TPP_BFDC"/>
    <property type="match status" value="1"/>
</dbReference>
<dbReference type="EMBL" id="CP007514">
    <property type="protein sequence ID" value="AHY46126.1"/>
    <property type="molecule type" value="Genomic_DNA"/>
</dbReference>
<evidence type="ECO:0000259" key="4">
    <source>
        <dbReference type="Pfam" id="PF00205"/>
    </source>
</evidence>
<dbReference type="HOGENOM" id="CLU_013748_3_1_11"/>
<organism evidence="7 9">
    <name type="scientific">Rubrobacter radiotolerans</name>
    <name type="common">Arthrobacter radiotolerans</name>
    <dbReference type="NCBI Taxonomy" id="42256"/>
    <lineage>
        <taxon>Bacteria</taxon>
        <taxon>Bacillati</taxon>
        <taxon>Actinomycetota</taxon>
        <taxon>Rubrobacteria</taxon>
        <taxon>Rubrobacterales</taxon>
        <taxon>Rubrobacteraceae</taxon>
        <taxon>Rubrobacter</taxon>
    </lineage>
</organism>
<dbReference type="Proteomes" id="UP000025229">
    <property type="component" value="Chromosome"/>
</dbReference>
<evidence type="ECO:0000313" key="8">
    <source>
        <dbReference type="EMBL" id="MDX5893536.1"/>
    </source>
</evidence>
<dbReference type="InterPro" id="IPR011766">
    <property type="entry name" value="TPP_enzyme_TPP-bd"/>
</dbReference>
<dbReference type="CDD" id="cd07035">
    <property type="entry name" value="TPP_PYR_POX_like"/>
    <property type="match status" value="1"/>
</dbReference>
<dbReference type="EC" id="4.1.1.7" evidence="8"/>
<dbReference type="eggNOG" id="COG0028">
    <property type="taxonomic scope" value="Bacteria"/>
</dbReference>
<feature type="domain" description="Thiamine pyrophosphate enzyme N-terminal TPP-binding" evidence="6">
    <location>
        <begin position="3"/>
        <end position="105"/>
    </location>
</feature>
<accession>A0A023X1R2</accession>
<dbReference type="PATRIC" id="fig|42256.3.peg.855"/>
<dbReference type="InterPro" id="IPR012000">
    <property type="entry name" value="Thiamin_PyroP_enz_cen_dom"/>
</dbReference>
<feature type="domain" description="Thiamine pyrophosphate enzyme TPP-binding" evidence="5">
    <location>
        <begin position="397"/>
        <end position="535"/>
    </location>
</feature>
<dbReference type="PROSITE" id="PS00187">
    <property type="entry name" value="TPP_ENZYMES"/>
    <property type="match status" value="1"/>
</dbReference>
<evidence type="ECO:0000256" key="1">
    <source>
        <dbReference type="ARBA" id="ARBA00007812"/>
    </source>
</evidence>
<evidence type="ECO:0000313" key="9">
    <source>
        <dbReference type="Proteomes" id="UP000025229"/>
    </source>
</evidence>
<keyword evidence="2 3" id="KW-0786">Thiamine pyrophosphate</keyword>
<dbReference type="Gene3D" id="3.40.50.1220">
    <property type="entry name" value="TPP-binding domain"/>
    <property type="match status" value="1"/>
</dbReference>
<name>A0A023X1R2_RUBRA</name>
<sequence>MATVRDATLGLLRELGMTTIFGNPGSTELPLLRDLPEDFRYVLALHESSALGMAEGYARLGGNAALVNLHTAPGLGNAMGAMVTAFHNRTPLVVTAGQQHRGHISLEPMLKGELVELAKPYVKRSHEPYSAEDVPRELLRAYHTAMTAPQGPVFLSIPMDDLDADYGGSGEGSGNRTLPVTRVSYRTAPDPVALEEAAAVLMRAERPAIVAGPGVARSFAAARVAGERVEDGFEGVVALAERLKAPVWQEGVVALAAFPQRHPLFMGYLPLAQKLVAKTLAPFDCVLVLGCRVFPYYPYLPGPVVREGTEVILFTDDPQEAAGIPVGRAVLGDVGLAVSSLSQMLPEAPRAMPEPAQKAEKPEASEPMSVAYVMDTLAGVLPQESVVADESTSSKATLRKYVLKESPESVITSEAGGLGFCMPASVGAKLARPEKTVVCVIGDGSSLYSVQSLWTAATYGVAVAFVVVNNRGYSILKSFRDLLGIESVPGLDLPGLDLVGIASGFGVPGERVESPEGLVPALERALSAEGPYLVDALVSREVPPLVKDG</sequence>
<evidence type="ECO:0000256" key="2">
    <source>
        <dbReference type="ARBA" id="ARBA00023052"/>
    </source>
</evidence>
<dbReference type="SUPFAM" id="SSF52518">
    <property type="entry name" value="Thiamin diphosphate-binding fold (THDP-binding)"/>
    <property type="match status" value="2"/>
</dbReference>
<dbReference type="GO" id="GO:0050695">
    <property type="term" value="F:benzoylformate decarboxylase activity"/>
    <property type="evidence" value="ECO:0007669"/>
    <property type="project" value="UniProtKB-EC"/>
</dbReference>